<dbReference type="Proteomes" id="UP001055125">
    <property type="component" value="Unassembled WGS sequence"/>
</dbReference>
<reference evidence="3" key="1">
    <citation type="journal article" date="2021" name="Front. Microbiol.">
        <title>Comprehensive Comparative Genomics and Phenotyping of Methylobacterium Species.</title>
        <authorList>
            <person name="Alessa O."/>
            <person name="Ogura Y."/>
            <person name="Fujitani Y."/>
            <person name="Takami H."/>
            <person name="Hayashi T."/>
            <person name="Sahin N."/>
            <person name="Tani A."/>
        </authorList>
    </citation>
    <scope>NUCLEOTIDE SEQUENCE</scope>
    <source>
        <strain evidence="3">DSM 19015</strain>
    </source>
</reference>
<reference evidence="3" key="2">
    <citation type="submission" date="2021-08" db="EMBL/GenBank/DDBJ databases">
        <authorList>
            <person name="Tani A."/>
            <person name="Ola A."/>
            <person name="Ogura Y."/>
            <person name="Katsura K."/>
            <person name="Hayashi T."/>
        </authorList>
    </citation>
    <scope>NUCLEOTIDE SEQUENCE</scope>
    <source>
        <strain evidence="3">DSM 19015</strain>
    </source>
</reference>
<dbReference type="SUPFAM" id="SSF55816">
    <property type="entry name" value="5'-nucleotidase (syn. UDP-sugar hydrolase), C-terminal domain"/>
    <property type="match status" value="1"/>
</dbReference>
<evidence type="ECO:0000256" key="1">
    <source>
        <dbReference type="SAM" id="MobiDB-lite"/>
    </source>
</evidence>
<evidence type="ECO:0000313" key="4">
    <source>
        <dbReference type="Proteomes" id="UP001055125"/>
    </source>
</evidence>
<feature type="compositionally biased region" description="Low complexity" evidence="1">
    <location>
        <begin position="446"/>
        <end position="455"/>
    </location>
</feature>
<comment type="caution">
    <text evidence="3">The sequence shown here is derived from an EMBL/GenBank/DDBJ whole genome shotgun (WGS) entry which is preliminary data.</text>
</comment>
<dbReference type="Gene3D" id="3.60.21.10">
    <property type="match status" value="1"/>
</dbReference>
<dbReference type="InterPro" id="IPR036907">
    <property type="entry name" value="5'-Nucleotdase_C_sf"/>
</dbReference>
<dbReference type="InterPro" id="IPR006179">
    <property type="entry name" value="5_nucleotidase/apyrase"/>
</dbReference>
<accession>A0ABQ4RYQ3</accession>
<name>A0ABQ4RYQ3_9HYPH</name>
<sequence>MAGGFTLQLLHMSDGEGSTLTPTTAPIMGALIDRFDNQFANTLVLAGGDNFIPGPFLTAGADPALNAAVGGTTALGRPDIAIYNAFGVRASTIGNHEFDLGSATLQGAYAAGGGFPGAQFPYLSANLDFSGDAALRGSVVAGGQNVDAIRGRIAPSAVVTINGERVGLVGATTQVLERISSPTGTEVRGFPLNGQPGDNQTERDDMALLASQLQPVIDALVAQGVTRIILQSHLQLLSNEIALAPLLRNVDVILAAGSHTRLGDSTDVPGAFPGHDANFAGPYPIATTGADGNPTLIVNTDSESTYLGRLVVTFDAAGRIVPASLNPAINGAYASNQATLQAAYGTDIGQAFAPGSIGARVQQITGAVDGVIRAKEGNVFGFTDVYLEGDRTAGRSEETNLGNLTADANAAAAANALPNQPFIVSLKNGGGIRASIGSVNDGGGNDPNAGAKGPPEAVPSANKPLGGISQLDTENALRFDNKLMVFDTTPQGLLNILNYGAGLPPGNGGFPQIGGVQFSYDPSLPAGQRVRNVALVDEDDRVIARVVENGRLVADAPATISIVTLNFTANGGDGYPTKQNGDNFRFLLDNGTLSAPVNESLDFTAPANVPANALGEQRAFTDFVRAEHGTPDRAFDDADTPASQDIRIENLRLRADAVFDSAPVVGTAGNDSFRISEGNDSFNGRGGTDALIFDFRLADARVIGTGAGDVVIGPDGFRHVATGIERFEFTDRTVTTGDGAPLVDDLFYLANNPDVAASGRDADAHYAEFGFREGRDPNAFFSTTGYLAANSDVRAAGLNPLTHYEGFGFREGRDPGAAFDTQGYLARNADVRAANVNPLTHYLEFGQSEGRTINAAVGRAGEIGSARGFDAEFYLLSNPDVARAAIAAGGDGLAFARSHFTNFGAREGRDANAIFDTDAYLAAYPDVARSTINPLVHYDQFGFREGRDPSTGFDTSAYLAANADVRAAGIDPMIHYLQFGLYEGRSAQADTTFGAGNVG</sequence>
<dbReference type="RefSeq" id="WP_238243973.1">
    <property type="nucleotide sequence ID" value="NZ_BPQP01000029.1"/>
</dbReference>
<evidence type="ECO:0000259" key="2">
    <source>
        <dbReference type="Pfam" id="PF02872"/>
    </source>
</evidence>
<protein>
    <recommendedName>
        <fullName evidence="2">5'-Nucleotidase C-terminal domain-containing protein</fullName>
    </recommendedName>
</protein>
<organism evidence="3 4">
    <name type="scientific">Methylobacterium iners</name>
    <dbReference type="NCBI Taxonomy" id="418707"/>
    <lineage>
        <taxon>Bacteria</taxon>
        <taxon>Pseudomonadati</taxon>
        <taxon>Pseudomonadota</taxon>
        <taxon>Alphaproteobacteria</taxon>
        <taxon>Hyphomicrobiales</taxon>
        <taxon>Methylobacteriaceae</taxon>
        <taxon>Methylobacterium</taxon>
    </lineage>
</organism>
<dbReference type="EMBL" id="BPQP01000029">
    <property type="protein sequence ID" value="GJD94814.1"/>
    <property type="molecule type" value="Genomic_DNA"/>
</dbReference>
<feature type="region of interest" description="Disordered" evidence="1">
    <location>
        <begin position="438"/>
        <end position="458"/>
    </location>
</feature>
<keyword evidence="4" id="KW-1185">Reference proteome</keyword>
<dbReference type="SUPFAM" id="SSF56300">
    <property type="entry name" value="Metallo-dependent phosphatases"/>
    <property type="match status" value="1"/>
</dbReference>
<dbReference type="PANTHER" id="PTHR11575">
    <property type="entry name" value="5'-NUCLEOTIDASE-RELATED"/>
    <property type="match status" value="1"/>
</dbReference>
<feature type="domain" description="5'-Nucleotidase C-terminal" evidence="2">
    <location>
        <begin position="381"/>
        <end position="577"/>
    </location>
</feature>
<gene>
    <name evidence="3" type="ORF">OCOJLMKI_2020</name>
</gene>
<dbReference type="InterPro" id="IPR008334">
    <property type="entry name" value="5'-Nucleotdase_C"/>
</dbReference>
<dbReference type="InterPro" id="IPR029052">
    <property type="entry name" value="Metallo-depent_PP-like"/>
</dbReference>
<dbReference type="PANTHER" id="PTHR11575:SF24">
    <property type="entry name" value="5'-NUCLEOTIDASE"/>
    <property type="match status" value="1"/>
</dbReference>
<evidence type="ECO:0000313" key="3">
    <source>
        <dbReference type="EMBL" id="GJD94814.1"/>
    </source>
</evidence>
<dbReference type="Pfam" id="PF02872">
    <property type="entry name" value="5_nucleotid_C"/>
    <property type="match status" value="1"/>
</dbReference>
<proteinExistence type="predicted"/>
<dbReference type="Gene3D" id="3.90.780.10">
    <property type="entry name" value="5'-Nucleotidase, C-terminal domain"/>
    <property type="match status" value="1"/>
</dbReference>